<dbReference type="EMBL" id="JABWDY010027062">
    <property type="protein sequence ID" value="KAF5188211.1"/>
    <property type="molecule type" value="Genomic_DNA"/>
</dbReference>
<dbReference type="OrthoDB" id="2020180at2759"/>
<feature type="region of interest" description="Disordered" evidence="1">
    <location>
        <begin position="785"/>
        <end position="877"/>
    </location>
</feature>
<dbReference type="Proteomes" id="UP000554482">
    <property type="component" value="Unassembled WGS sequence"/>
</dbReference>
<name>A0A7J6VTV8_THATH</name>
<accession>A0A7J6VTV8</accession>
<protein>
    <submittedName>
        <fullName evidence="2">Cop1-interacting protein</fullName>
    </submittedName>
</protein>
<feature type="compositionally biased region" description="Polar residues" evidence="1">
    <location>
        <begin position="820"/>
        <end position="830"/>
    </location>
</feature>
<feature type="compositionally biased region" description="Polar residues" evidence="1">
    <location>
        <begin position="841"/>
        <end position="877"/>
    </location>
</feature>
<feature type="compositionally biased region" description="Basic and acidic residues" evidence="1">
    <location>
        <begin position="966"/>
        <end position="976"/>
    </location>
</feature>
<sequence length="1266" mass="141491">MKSRTRLDSAVFQLTPTRTRYNLVINANGETEKISSGLLNPFLTHLKAVQDQVARGCYSIMLEPSSVNDDAIWFTKGTVERFVRFVNSPEVLERVNMTESEILQIEEAIAIHSKDTLRLKNVDDHIKVEDYGERSQASTEGFQPKLNADAEDTILVYKIGAHYINSSGPGTQENSKVHFVRVLETRKAVLRKEQGMAFARAIAAGFDINRMVHLISFAECFGAPRLMEACLGFMVLWKEQHETDQWFEIEATEAMPSQSDTYSNNNYYPMTNETKKHDELKETWSGSNGRFDMQGKGNARNGDITDMIFDCIKDEGTTSHREFCQPLQGVDYVHMEGAPFSNPHNIELEVSRVKSTKSVVLKRHLVDNTESETCETDVSCMRPHDSSELVKQCKQGDKWRKAGRTGRKKSGMVVIDNLTYVSSERKHLRTNGKSQFTSDSENDKEAEDVQESGLKVKKNKSVGSTKNKKIHSRHTAAGDSYDNEDIFCGKGADSGNWQVFQNILLQHNNDDGEATNMFAQEKEDHVKRQHNNTGADLVVPCGGDPYKVQDMSANYYYTDGGKRTHLLSTSSDELVRSHGQFGTRSNDCSVDVHFTKLGGRGGYRKVVNDGSVIYEQKTMSDESFILPLRLSSQDQIETDRRAINMDADIPSKFQKKENISTRVRSQLNYEPDDLRLMPVRESIGNDPAVDYKVEAFARNDNVLKRIKEESVTGVNEMSKKLDKNVKSKVVHNIAVRRKNEKELKLVPLNEGQGCGERRRSLKADLQKIKITKEEEERKRLEALKRERQKRITARSCSGPAQSTLSSQMRSQLKPKKFPSSYKSTNFNNSEPMPLSPLQKLPNRTPSLGSTGSENITRPGNLNKASPSQSKLPSHMRAQNQTKISLVSYKGSKFSDSEPGPSSPLQRLRRRAASLGSNGFQKITSPSGLSGQHASIKSTRSVSSHDLKKNDALVTPKASVSAARIQRPSDPKIRNRDHVSFTKLGVTNSLEPKVGVTVVRRLSEPEASNEHHVSSIKLQSALSTNLKAPDGSGVQKNSTIVSEGRIKAAASPIMKTLKFPSVMEQNKTQEMTLKNNPSSITPEVMDVHQSNTRASHNRNGEEKRVIETTVVLENEIPLLPVIQVSGERTDTIEEPSNEHEFSEQIRLEDPCTPKSEYTKVPRSSSEMAIRVMETVKTHAPKFIDSNSLDKTPGSIFEPRVKAPSKGIRRILKFGRAMVKHNVPSDRLINKGSVVDSCVASTASSNAGNKTEQRGFRRATMSHALYIA</sequence>
<dbReference type="AlphaFoldDB" id="A0A7J6VTV8"/>
<evidence type="ECO:0000256" key="1">
    <source>
        <dbReference type="SAM" id="MobiDB-lite"/>
    </source>
</evidence>
<feature type="compositionally biased region" description="Acidic residues" evidence="1">
    <location>
        <begin position="440"/>
        <end position="450"/>
    </location>
</feature>
<keyword evidence="3" id="KW-1185">Reference proteome</keyword>
<feature type="compositionally biased region" description="Polar residues" evidence="1">
    <location>
        <begin position="794"/>
        <end position="810"/>
    </location>
</feature>
<evidence type="ECO:0000313" key="2">
    <source>
        <dbReference type="EMBL" id="KAF5188211.1"/>
    </source>
</evidence>
<dbReference type="PANTHER" id="PTHR31008:SF2">
    <property type="entry name" value="COP1-INTERACTING PROTEIN-LIKE PROTEIN"/>
    <property type="match status" value="1"/>
</dbReference>
<gene>
    <name evidence="2" type="ORF">FRX31_022203</name>
</gene>
<proteinExistence type="predicted"/>
<feature type="region of interest" description="Disordered" evidence="1">
    <location>
        <begin position="426"/>
        <end position="476"/>
    </location>
</feature>
<dbReference type="PANTHER" id="PTHR31008">
    <property type="entry name" value="COP1-INTERACTING PROTEIN-RELATED"/>
    <property type="match status" value="1"/>
</dbReference>
<organism evidence="2 3">
    <name type="scientific">Thalictrum thalictroides</name>
    <name type="common">Rue-anemone</name>
    <name type="synonym">Anemone thalictroides</name>
    <dbReference type="NCBI Taxonomy" id="46969"/>
    <lineage>
        <taxon>Eukaryota</taxon>
        <taxon>Viridiplantae</taxon>
        <taxon>Streptophyta</taxon>
        <taxon>Embryophyta</taxon>
        <taxon>Tracheophyta</taxon>
        <taxon>Spermatophyta</taxon>
        <taxon>Magnoliopsida</taxon>
        <taxon>Ranunculales</taxon>
        <taxon>Ranunculaceae</taxon>
        <taxon>Thalictroideae</taxon>
        <taxon>Thalictrum</taxon>
    </lineage>
</organism>
<feature type="compositionally biased region" description="Polar residues" evidence="1">
    <location>
        <begin position="917"/>
        <end position="941"/>
    </location>
</feature>
<feature type="region of interest" description="Disordered" evidence="1">
    <location>
        <begin position="917"/>
        <end position="976"/>
    </location>
</feature>
<comment type="caution">
    <text evidence="2">The sequence shown here is derived from an EMBL/GenBank/DDBJ whole genome shotgun (WGS) entry which is preliminary data.</text>
</comment>
<evidence type="ECO:0000313" key="3">
    <source>
        <dbReference type="Proteomes" id="UP000554482"/>
    </source>
</evidence>
<feature type="compositionally biased region" description="Basic residues" evidence="1">
    <location>
        <begin position="455"/>
        <end position="474"/>
    </location>
</feature>
<reference evidence="2 3" key="1">
    <citation type="submission" date="2020-06" db="EMBL/GenBank/DDBJ databases">
        <title>Transcriptomic and genomic resources for Thalictrum thalictroides and T. hernandezii: Facilitating candidate gene discovery in an emerging model plant lineage.</title>
        <authorList>
            <person name="Arias T."/>
            <person name="Riano-Pachon D.M."/>
            <person name="Di Stilio V.S."/>
        </authorList>
    </citation>
    <scope>NUCLEOTIDE SEQUENCE [LARGE SCALE GENOMIC DNA]</scope>
    <source>
        <strain evidence="3">cv. WT478/WT964</strain>
        <tissue evidence="2">Leaves</tissue>
    </source>
</reference>